<dbReference type="Gene3D" id="3.30.2010.10">
    <property type="entry name" value="Metalloproteases ('zincins'), catalytic domain"/>
    <property type="match status" value="1"/>
</dbReference>
<dbReference type="CDD" id="cd07326">
    <property type="entry name" value="M56_BlaR1_MecR1_like"/>
    <property type="match status" value="1"/>
</dbReference>
<evidence type="ECO:0000259" key="8">
    <source>
        <dbReference type="Pfam" id="PF01435"/>
    </source>
</evidence>
<feature type="transmembrane region" description="Helical" evidence="7">
    <location>
        <begin position="54"/>
        <end position="75"/>
    </location>
</feature>
<proteinExistence type="inferred from homology"/>
<keyword evidence="7" id="KW-0472">Membrane</keyword>
<comment type="cofactor">
    <cofactor evidence="6">
        <name>Zn(2+)</name>
        <dbReference type="ChEBI" id="CHEBI:29105"/>
    </cofactor>
    <text evidence="6">Binds 1 zinc ion per subunit.</text>
</comment>
<dbReference type="GO" id="GO:0006508">
    <property type="term" value="P:proteolysis"/>
    <property type="evidence" value="ECO:0007669"/>
    <property type="project" value="UniProtKB-KW"/>
</dbReference>
<dbReference type="Proteomes" id="UP000250462">
    <property type="component" value="Unassembled WGS sequence"/>
</dbReference>
<keyword evidence="3 6" id="KW-0378">Hydrolase</keyword>
<evidence type="ECO:0000256" key="3">
    <source>
        <dbReference type="ARBA" id="ARBA00022801"/>
    </source>
</evidence>
<sequence>MRSHATRHLAHGVLLGALAVTAVDGLVILGSYLVMLTSVIGGPASLPELTPSVVAFGVLMITFWSSVAFGGLSALARQGTRTVRLARWVARAAVPASPKLAAAAGRAESPAPVLEIPDQTPYAFTYGIWRPRVVASAGLVNSATRDELAAVLRHESYHVRHRDPLKVLALRTWAAALFFVPLVSRFLARVLDHQELKADRAAMHDCGVPPVAGALLKSAGEPSTMPGTAVAAMGGPALLDTRVAQLETGHAPRLCRPVPPSVLFTSLPGIALIASYGVLLYHVCIASQMCCLV</sequence>
<dbReference type="EMBL" id="QMIG01000003">
    <property type="protein sequence ID" value="RAW17541.1"/>
    <property type="molecule type" value="Genomic_DNA"/>
</dbReference>
<keyword evidence="4 6" id="KW-0862">Zinc</keyword>
<dbReference type="PANTHER" id="PTHR34978">
    <property type="entry name" value="POSSIBLE SENSOR-TRANSDUCER PROTEIN BLAR"/>
    <property type="match status" value="1"/>
</dbReference>
<keyword evidence="7" id="KW-1133">Transmembrane helix</keyword>
<comment type="similarity">
    <text evidence="6">Belongs to the peptidase M48 family.</text>
</comment>
<dbReference type="PANTHER" id="PTHR34978:SF3">
    <property type="entry name" value="SLR0241 PROTEIN"/>
    <property type="match status" value="1"/>
</dbReference>
<evidence type="ECO:0000313" key="9">
    <source>
        <dbReference type="EMBL" id="RAW17541.1"/>
    </source>
</evidence>
<dbReference type="AlphaFoldDB" id="A0A329QZ40"/>
<evidence type="ECO:0000256" key="1">
    <source>
        <dbReference type="ARBA" id="ARBA00022670"/>
    </source>
</evidence>
<keyword evidence="7" id="KW-0812">Transmembrane</keyword>
<organism evidence="9 10">
    <name type="scientific">Phytoactinopolyspora halophila</name>
    <dbReference type="NCBI Taxonomy" id="1981511"/>
    <lineage>
        <taxon>Bacteria</taxon>
        <taxon>Bacillati</taxon>
        <taxon>Actinomycetota</taxon>
        <taxon>Actinomycetes</taxon>
        <taxon>Jiangellales</taxon>
        <taxon>Jiangellaceae</taxon>
        <taxon>Phytoactinopolyspora</taxon>
    </lineage>
</organism>
<feature type="transmembrane region" description="Helical" evidence="7">
    <location>
        <begin position="168"/>
        <end position="188"/>
    </location>
</feature>
<keyword evidence="2" id="KW-0479">Metal-binding</keyword>
<keyword evidence="1 6" id="KW-0645">Protease</keyword>
<accession>A0A329QZ40</accession>
<keyword evidence="10" id="KW-1185">Reference proteome</keyword>
<evidence type="ECO:0000256" key="5">
    <source>
        <dbReference type="ARBA" id="ARBA00023049"/>
    </source>
</evidence>
<protein>
    <recommendedName>
        <fullName evidence="8">Peptidase M48 domain-containing protein</fullName>
    </recommendedName>
</protein>
<dbReference type="GO" id="GO:0004222">
    <property type="term" value="F:metalloendopeptidase activity"/>
    <property type="evidence" value="ECO:0007669"/>
    <property type="project" value="InterPro"/>
</dbReference>
<evidence type="ECO:0000256" key="2">
    <source>
        <dbReference type="ARBA" id="ARBA00022723"/>
    </source>
</evidence>
<dbReference type="InterPro" id="IPR001915">
    <property type="entry name" value="Peptidase_M48"/>
</dbReference>
<dbReference type="InterPro" id="IPR052173">
    <property type="entry name" value="Beta-lactam_resp_regulator"/>
</dbReference>
<dbReference type="Pfam" id="PF01435">
    <property type="entry name" value="Peptidase_M48"/>
    <property type="match status" value="1"/>
</dbReference>
<evidence type="ECO:0000256" key="7">
    <source>
        <dbReference type="SAM" id="Phobius"/>
    </source>
</evidence>
<evidence type="ECO:0000256" key="4">
    <source>
        <dbReference type="ARBA" id="ARBA00022833"/>
    </source>
</evidence>
<gene>
    <name evidence="9" type="ORF">DPM12_05990</name>
</gene>
<keyword evidence="5 6" id="KW-0482">Metalloprotease</keyword>
<feature type="domain" description="Peptidase M48" evidence="8">
    <location>
        <begin position="99"/>
        <end position="178"/>
    </location>
</feature>
<feature type="transmembrane region" description="Helical" evidence="7">
    <location>
        <begin position="262"/>
        <end position="284"/>
    </location>
</feature>
<feature type="transmembrane region" description="Helical" evidence="7">
    <location>
        <begin position="12"/>
        <end position="34"/>
    </location>
</feature>
<evidence type="ECO:0000313" key="10">
    <source>
        <dbReference type="Proteomes" id="UP000250462"/>
    </source>
</evidence>
<evidence type="ECO:0000256" key="6">
    <source>
        <dbReference type="RuleBase" id="RU003983"/>
    </source>
</evidence>
<dbReference type="RefSeq" id="WP_112257360.1">
    <property type="nucleotide sequence ID" value="NZ_QMIG01000003.1"/>
</dbReference>
<comment type="caution">
    <text evidence="9">The sequence shown here is derived from an EMBL/GenBank/DDBJ whole genome shotgun (WGS) entry which is preliminary data.</text>
</comment>
<reference evidence="9 10" key="1">
    <citation type="submission" date="2018-06" db="EMBL/GenBank/DDBJ databases">
        <title>Phytoactinopolyspora halophila sp. nov., a novel halophilic actinomycete isolated from a saline soil in China.</title>
        <authorList>
            <person name="Tang S.-K."/>
        </authorList>
    </citation>
    <scope>NUCLEOTIDE SEQUENCE [LARGE SCALE GENOMIC DNA]</scope>
    <source>
        <strain evidence="9 10">YIM 96934</strain>
    </source>
</reference>
<dbReference type="GO" id="GO:0046872">
    <property type="term" value="F:metal ion binding"/>
    <property type="evidence" value="ECO:0007669"/>
    <property type="project" value="UniProtKB-KW"/>
</dbReference>
<dbReference type="OrthoDB" id="3612718at2"/>
<name>A0A329QZ40_9ACTN</name>